<evidence type="ECO:0000313" key="2">
    <source>
        <dbReference type="EMBL" id="GAA3594484.1"/>
    </source>
</evidence>
<dbReference type="EMBL" id="BAAAZO010000001">
    <property type="protein sequence ID" value="GAA3594484.1"/>
    <property type="molecule type" value="Genomic_DNA"/>
</dbReference>
<sequence>MLRFLVFQGFHRGLFGMCGPGAGAKLPVMPMSSSEGKDWIRERIAVLAAERPVTVLDIGPGVGTYAKLLAGLPVGRVIGIEIYEPYVHTYRLREYYDEIILGDARTLAFPEADVVILGDVAEHMTEDEALGLWAKSRAAAARAVYLSIPVVHYPQDEIEGNPHEVHVVDDWNHERVLKTFEGIGEFWTGTEVGVYECRTA</sequence>
<evidence type="ECO:0000259" key="1">
    <source>
        <dbReference type="Pfam" id="PF08241"/>
    </source>
</evidence>
<feature type="domain" description="Methyltransferase type 11" evidence="1">
    <location>
        <begin position="56"/>
        <end position="128"/>
    </location>
</feature>
<protein>
    <recommendedName>
        <fullName evidence="1">Methyltransferase type 11 domain-containing protein</fullName>
    </recommendedName>
</protein>
<proteinExistence type="predicted"/>
<evidence type="ECO:0000313" key="3">
    <source>
        <dbReference type="Proteomes" id="UP001501074"/>
    </source>
</evidence>
<dbReference type="InterPro" id="IPR029063">
    <property type="entry name" value="SAM-dependent_MTases_sf"/>
</dbReference>
<dbReference type="SUPFAM" id="SSF53335">
    <property type="entry name" value="S-adenosyl-L-methionine-dependent methyltransferases"/>
    <property type="match status" value="1"/>
</dbReference>
<name>A0ABP6YZJ3_9ACTN</name>
<dbReference type="Gene3D" id="3.40.50.150">
    <property type="entry name" value="Vaccinia Virus protein VP39"/>
    <property type="match status" value="1"/>
</dbReference>
<reference evidence="3" key="1">
    <citation type="journal article" date="2019" name="Int. J. Syst. Evol. Microbiol.">
        <title>The Global Catalogue of Microorganisms (GCM) 10K type strain sequencing project: providing services to taxonomists for standard genome sequencing and annotation.</title>
        <authorList>
            <consortium name="The Broad Institute Genomics Platform"/>
            <consortium name="The Broad Institute Genome Sequencing Center for Infectious Disease"/>
            <person name="Wu L."/>
            <person name="Ma J."/>
        </authorList>
    </citation>
    <scope>NUCLEOTIDE SEQUENCE [LARGE SCALE GENOMIC DNA]</scope>
    <source>
        <strain evidence="3">JCM 16902</strain>
    </source>
</reference>
<comment type="caution">
    <text evidence="2">The sequence shown here is derived from an EMBL/GenBank/DDBJ whole genome shotgun (WGS) entry which is preliminary data.</text>
</comment>
<dbReference type="Pfam" id="PF08241">
    <property type="entry name" value="Methyltransf_11"/>
    <property type="match status" value="1"/>
</dbReference>
<accession>A0ABP6YZJ3</accession>
<keyword evidence="3" id="KW-1185">Reference proteome</keyword>
<dbReference type="CDD" id="cd02440">
    <property type="entry name" value="AdoMet_MTases"/>
    <property type="match status" value="1"/>
</dbReference>
<organism evidence="2 3">
    <name type="scientific">Kineosporia mesophila</name>
    <dbReference type="NCBI Taxonomy" id="566012"/>
    <lineage>
        <taxon>Bacteria</taxon>
        <taxon>Bacillati</taxon>
        <taxon>Actinomycetota</taxon>
        <taxon>Actinomycetes</taxon>
        <taxon>Kineosporiales</taxon>
        <taxon>Kineosporiaceae</taxon>
        <taxon>Kineosporia</taxon>
    </lineage>
</organism>
<dbReference type="Proteomes" id="UP001501074">
    <property type="component" value="Unassembled WGS sequence"/>
</dbReference>
<dbReference type="InterPro" id="IPR013216">
    <property type="entry name" value="Methyltransf_11"/>
</dbReference>
<gene>
    <name evidence="2" type="ORF">GCM10022223_06910</name>
</gene>